<dbReference type="PROSITE" id="PS00455">
    <property type="entry name" value="AMP_BINDING"/>
    <property type="match status" value="1"/>
</dbReference>
<dbReference type="GO" id="GO:0043041">
    <property type="term" value="P:amino acid activation for nonribosomal peptide biosynthetic process"/>
    <property type="evidence" value="ECO:0007669"/>
    <property type="project" value="TreeGrafter"/>
</dbReference>
<accession>A0A4Q1QU54</accession>
<evidence type="ECO:0000313" key="3">
    <source>
        <dbReference type="EMBL" id="RXS57401.1"/>
    </source>
</evidence>
<dbReference type="GeneID" id="95782675"/>
<evidence type="ECO:0000256" key="1">
    <source>
        <dbReference type="SAM" id="MobiDB-lite"/>
    </source>
</evidence>
<dbReference type="GO" id="GO:0005737">
    <property type="term" value="C:cytoplasm"/>
    <property type="evidence" value="ECO:0007669"/>
    <property type="project" value="TreeGrafter"/>
</dbReference>
<dbReference type="GO" id="GO:0044550">
    <property type="term" value="P:secondary metabolite biosynthetic process"/>
    <property type="evidence" value="ECO:0007669"/>
    <property type="project" value="TreeGrafter"/>
</dbReference>
<dbReference type="SUPFAM" id="SSF56801">
    <property type="entry name" value="Acetyl-CoA synthetase-like"/>
    <property type="match status" value="1"/>
</dbReference>
<dbReference type="EMBL" id="SDIF01000215">
    <property type="protein sequence ID" value="RXS57401.1"/>
    <property type="molecule type" value="Genomic_DNA"/>
</dbReference>
<sequence>MSDPHETSAPASAVAPTRTGSPVSGPGAVRPVPPCSLGELFAAWVARTPQAPAVTDGRRTWSYRQLDTWANRLAHDLIGRGVGPERTVALVLPRSVELIVAELAVAKAGGAFLPVDPAYPAERRELMRADADPAVVLDDPARIRLAAGPDHTPTDADRCAPLHTAHPAYVIYTSGSTGVPKGVTVAHTGLAGFAAAAADRYAVEPGDRVLQFSSPSFDAAVLELCVSLLSGATLVVPPDGPWLGDDLTDVLAEQRITHALIPPAALATLPAPTGDRSLPDLRTLIVGAEACPAELVDRWAAGRRLINSYGPTEATVVASWTGPLPVGGGTPPIGGPLPYTRLHVLDAAMRPVAAGASGELYVGG</sequence>
<feature type="region of interest" description="Disordered" evidence="1">
    <location>
        <begin position="1"/>
        <end position="29"/>
    </location>
</feature>
<comment type="caution">
    <text evidence="3">The sequence shown here is derived from an EMBL/GenBank/DDBJ whole genome shotgun (WGS) entry which is preliminary data.</text>
</comment>
<feature type="domain" description="AMP-dependent synthetase/ligase" evidence="2">
    <location>
        <begin position="41"/>
        <end position="364"/>
    </location>
</feature>
<dbReference type="InterPro" id="IPR000873">
    <property type="entry name" value="AMP-dep_synth/lig_dom"/>
</dbReference>
<dbReference type="Pfam" id="PF00501">
    <property type="entry name" value="AMP-binding"/>
    <property type="match status" value="1"/>
</dbReference>
<name>A0A4Q1QU54_9ACTN</name>
<dbReference type="RefSeq" id="WP_153189273.1">
    <property type="nucleotide sequence ID" value="NZ_SDIF01000215.1"/>
</dbReference>
<dbReference type="InterPro" id="IPR020845">
    <property type="entry name" value="AMP-binding_CS"/>
</dbReference>
<dbReference type="Proteomes" id="UP000289482">
    <property type="component" value="Unassembled WGS sequence"/>
</dbReference>
<dbReference type="Gene3D" id="2.30.38.10">
    <property type="entry name" value="Luciferase, Domain 3"/>
    <property type="match status" value="1"/>
</dbReference>
<keyword evidence="4" id="KW-1185">Reference proteome</keyword>
<dbReference type="AlphaFoldDB" id="A0A4Q1QU54"/>
<evidence type="ECO:0000313" key="4">
    <source>
        <dbReference type="Proteomes" id="UP000289482"/>
    </source>
</evidence>
<proteinExistence type="predicted"/>
<dbReference type="PANTHER" id="PTHR45527">
    <property type="entry name" value="NONRIBOSOMAL PEPTIDE SYNTHETASE"/>
    <property type="match status" value="1"/>
</dbReference>
<dbReference type="Gene3D" id="3.40.50.980">
    <property type="match status" value="2"/>
</dbReference>
<reference evidence="3 4" key="1">
    <citation type="submission" date="2019-01" db="EMBL/GenBank/DDBJ databases">
        <title>Draft genome sequences of the type strain Streptomyces sioyaensis DSM 40032 and its novel strain, TM32, a thermotolerant antibiotics-producing actinobacterium.</title>
        <authorList>
            <person name="Nakaew N."/>
            <person name="Lumyong S."/>
            <person name="Sloan W.T."/>
            <person name="Sungthong R."/>
        </authorList>
    </citation>
    <scope>NUCLEOTIDE SEQUENCE [LARGE SCALE GENOMIC DNA]</scope>
    <source>
        <strain evidence="3 4">DSM 40032</strain>
    </source>
</reference>
<evidence type="ECO:0000259" key="2">
    <source>
        <dbReference type="Pfam" id="PF00501"/>
    </source>
</evidence>
<feature type="non-terminal residue" evidence="3">
    <location>
        <position position="364"/>
    </location>
</feature>
<organism evidence="3 4">
    <name type="scientific">Streptomyces sioyaensis</name>
    <dbReference type="NCBI Taxonomy" id="67364"/>
    <lineage>
        <taxon>Bacteria</taxon>
        <taxon>Bacillati</taxon>
        <taxon>Actinomycetota</taxon>
        <taxon>Actinomycetes</taxon>
        <taxon>Kitasatosporales</taxon>
        <taxon>Streptomycetaceae</taxon>
        <taxon>Streptomyces</taxon>
    </lineage>
</organism>
<dbReference type="GO" id="GO:0031177">
    <property type="term" value="F:phosphopantetheine binding"/>
    <property type="evidence" value="ECO:0007669"/>
    <property type="project" value="TreeGrafter"/>
</dbReference>
<dbReference type="PANTHER" id="PTHR45527:SF1">
    <property type="entry name" value="FATTY ACID SYNTHASE"/>
    <property type="match status" value="1"/>
</dbReference>
<protein>
    <recommendedName>
        <fullName evidence="2">AMP-dependent synthetase/ligase domain-containing protein</fullName>
    </recommendedName>
</protein>
<gene>
    <name evidence="3" type="ORF">EST54_32885</name>
</gene>